<feature type="domain" description="Acyl-CoA dehydrogenase/oxidase C-terminal" evidence="7">
    <location>
        <begin position="235"/>
        <end position="373"/>
    </location>
</feature>
<dbReference type="GO" id="GO:0016627">
    <property type="term" value="F:oxidoreductase activity, acting on the CH-CH group of donors"/>
    <property type="evidence" value="ECO:0007669"/>
    <property type="project" value="InterPro"/>
</dbReference>
<dbReference type="InterPro" id="IPR046373">
    <property type="entry name" value="Acyl-CoA_Oxase/DH_mid-dom_sf"/>
</dbReference>
<evidence type="ECO:0000259" key="9">
    <source>
        <dbReference type="Pfam" id="PF02771"/>
    </source>
</evidence>
<evidence type="ECO:0000259" key="8">
    <source>
        <dbReference type="Pfam" id="PF02770"/>
    </source>
</evidence>
<dbReference type="SUPFAM" id="SSF47203">
    <property type="entry name" value="Acyl-CoA dehydrogenase C-terminal domain-like"/>
    <property type="match status" value="1"/>
</dbReference>
<evidence type="ECO:0000259" key="7">
    <source>
        <dbReference type="Pfam" id="PF00441"/>
    </source>
</evidence>
<evidence type="ECO:0000313" key="10">
    <source>
        <dbReference type="EMBL" id="TFB77309.1"/>
    </source>
</evidence>
<evidence type="ECO:0000256" key="1">
    <source>
        <dbReference type="ARBA" id="ARBA00001974"/>
    </source>
</evidence>
<evidence type="ECO:0000256" key="2">
    <source>
        <dbReference type="ARBA" id="ARBA00009347"/>
    </source>
</evidence>
<dbReference type="Gene3D" id="1.10.540.10">
    <property type="entry name" value="Acyl-CoA dehydrogenase/oxidase, N-terminal domain"/>
    <property type="match status" value="1"/>
</dbReference>
<keyword evidence="3 6" id="KW-0285">Flavoprotein</keyword>
<evidence type="ECO:0000256" key="5">
    <source>
        <dbReference type="ARBA" id="ARBA00023002"/>
    </source>
</evidence>
<dbReference type="Proteomes" id="UP000298173">
    <property type="component" value="Unassembled WGS sequence"/>
</dbReference>
<comment type="similarity">
    <text evidence="2 6">Belongs to the acyl-CoA dehydrogenase family.</text>
</comment>
<dbReference type="PANTHER" id="PTHR43292:SF3">
    <property type="entry name" value="ACYL-COA DEHYDROGENASE FADE29"/>
    <property type="match status" value="1"/>
</dbReference>
<dbReference type="InterPro" id="IPR009100">
    <property type="entry name" value="AcylCoA_DH/oxidase_NM_dom_sf"/>
</dbReference>
<feature type="domain" description="Acyl-CoA oxidase/dehydrogenase middle" evidence="8">
    <location>
        <begin position="129"/>
        <end position="223"/>
    </location>
</feature>
<dbReference type="InterPro" id="IPR037069">
    <property type="entry name" value="AcylCoA_DH/ox_N_sf"/>
</dbReference>
<dbReference type="Pfam" id="PF00441">
    <property type="entry name" value="Acyl-CoA_dh_1"/>
    <property type="match status" value="1"/>
</dbReference>
<evidence type="ECO:0000313" key="11">
    <source>
        <dbReference type="Proteomes" id="UP000298173"/>
    </source>
</evidence>
<comment type="cofactor">
    <cofactor evidence="1 6">
        <name>FAD</name>
        <dbReference type="ChEBI" id="CHEBI:57692"/>
    </cofactor>
</comment>
<dbReference type="InterPro" id="IPR013786">
    <property type="entry name" value="AcylCoA_DH/ox_N"/>
</dbReference>
<dbReference type="RefSeq" id="WP_134501121.1">
    <property type="nucleotide sequence ID" value="NZ_SOEY01000002.1"/>
</dbReference>
<evidence type="ECO:0000256" key="4">
    <source>
        <dbReference type="ARBA" id="ARBA00022827"/>
    </source>
</evidence>
<keyword evidence="4 6" id="KW-0274">FAD</keyword>
<feature type="domain" description="Acyl-CoA dehydrogenase/oxidase N-terminal" evidence="9">
    <location>
        <begin position="41"/>
        <end position="125"/>
    </location>
</feature>
<dbReference type="OrthoDB" id="2769798at2"/>
<dbReference type="InterPro" id="IPR052161">
    <property type="entry name" value="Mycobact_Acyl-CoA_DH"/>
</dbReference>
<comment type="caution">
    <text evidence="10">The sequence shown here is derived from an EMBL/GenBank/DDBJ whole genome shotgun (WGS) entry which is preliminary data.</text>
</comment>
<dbReference type="SUPFAM" id="SSF56645">
    <property type="entry name" value="Acyl-CoA dehydrogenase NM domain-like"/>
    <property type="match status" value="1"/>
</dbReference>
<dbReference type="Gene3D" id="1.20.140.10">
    <property type="entry name" value="Butyryl-CoA Dehydrogenase, subunit A, domain 3"/>
    <property type="match status" value="1"/>
</dbReference>
<name>A0A4R8V6R7_9MICO</name>
<dbReference type="Gene3D" id="2.40.110.10">
    <property type="entry name" value="Butyryl-CoA Dehydrogenase, subunit A, domain 2"/>
    <property type="match status" value="1"/>
</dbReference>
<evidence type="ECO:0000256" key="3">
    <source>
        <dbReference type="ARBA" id="ARBA00022630"/>
    </source>
</evidence>
<dbReference type="AlphaFoldDB" id="A0A4R8V6R7"/>
<gene>
    <name evidence="10" type="ORF">E3O06_00710</name>
</gene>
<dbReference type="InterPro" id="IPR009075">
    <property type="entry name" value="AcylCo_DH/oxidase_C"/>
</dbReference>
<dbReference type="GO" id="GO:0005886">
    <property type="term" value="C:plasma membrane"/>
    <property type="evidence" value="ECO:0007669"/>
    <property type="project" value="TreeGrafter"/>
</dbReference>
<protein>
    <submittedName>
        <fullName evidence="10">Acyl-CoA dehydrogenase</fullName>
    </submittedName>
</protein>
<keyword evidence="11" id="KW-1185">Reference proteome</keyword>
<organism evidence="10 11">
    <name type="scientific">Cryobacterium glaciale</name>
    <dbReference type="NCBI Taxonomy" id="1259145"/>
    <lineage>
        <taxon>Bacteria</taxon>
        <taxon>Bacillati</taxon>
        <taxon>Actinomycetota</taxon>
        <taxon>Actinomycetes</taxon>
        <taxon>Micrococcales</taxon>
        <taxon>Microbacteriaceae</taxon>
        <taxon>Cryobacterium</taxon>
    </lineage>
</organism>
<dbReference type="InterPro" id="IPR036250">
    <property type="entry name" value="AcylCo_DH-like_C"/>
</dbReference>
<dbReference type="GO" id="GO:0050660">
    <property type="term" value="F:flavin adenine dinucleotide binding"/>
    <property type="evidence" value="ECO:0007669"/>
    <property type="project" value="InterPro"/>
</dbReference>
<dbReference type="InterPro" id="IPR006091">
    <property type="entry name" value="Acyl-CoA_Oxase/DH_mid-dom"/>
</dbReference>
<evidence type="ECO:0000256" key="6">
    <source>
        <dbReference type="RuleBase" id="RU362125"/>
    </source>
</evidence>
<reference evidence="10 11" key="1">
    <citation type="submission" date="2019-03" db="EMBL/GenBank/DDBJ databases">
        <title>Genomics of glacier-inhabiting Cryobacterium strains.</title>
        <authorList>
            <person name="Liu Q."/>
            <person name="Xin Y.-H."/>
        </authorList>
    </citation>
    <scope>NUCLEOTIDE SEQUENCE [LARGE SCALE GENOMIC DNA]</scope>
    <source>
        <strain evidence="10 11">HLT2-23</strain>
    </source>
</reference>
<proteinExistence type="inferred from homology"/>
<sequence>MHDSENPRESIEEFGARADTWLSTSIPPRWKSERGALSTSESDAIRRDWDRTLSEAGFAGLSLPKEFGGQGMGLAEEVAFHVLAAKAQAPDGLARIGKILTAPLLVRFGTVAQQARYLPKILNGEEIWCQGFSEPTAGSDLASIASRATRVSGGYHIRGRKTWTSFVQHADRCLMLVQTDEQAPRYKNLSLFLVDMRQAGVTVDDIRQISGAVHFAEVQFTDVFVSDDDRVGADGEGWKLAMSILSDERGGAEAATRYVEIRSDIDALLETCGDRPDLAAELSALDIRAEALRWHLSKVVDLEGEQGEAFLRAVSVLKVVWSELWQDVTRAGWRAGNPDDREHWRFQYLESRSASIYSGTNEIQRNIMAERVLGLPR</sequence>
<dbReference type="PANTHER" id="PTHR43292">
    <property type="entry name" value="ACYL-COA DEHYDROGENASE"/>
    <property type="match status" value="1"/>
</dbReference>
<accession>A0A4R8V6R7</accession>
<dbReference type="EMBL" id="SOEY01000002">
    <property type="protein sequence ID" value="TFB77309.1"/>
    <property type="molecule type" value="Genomic_DNA"/>
</dbReference>
<keyword evidence="5 6" id="KW-0560">Oxidoreductase</keyword>
<dbReference type="Pfam" id="PF02770">
    <property type="entry name" value="Acyl-CoA_dh_M"/>
    <property type="match status" value="1"/>
</dbReference>
<dbReference type="Pfam" id="PF02771">
    <property type="entry name" value="Acyl-CoA_dh_N"/>
    <property type="match status" value="1"/>
</dbReference>